<sequence length="273" mass="29350">MDPTMGQTGGVVIEAGASAYLGGAAEMLATQGEVATSAEAVAAADTMLSIEQPPAVPATNYPVGAVDFNKAIEVFDRHDDSVVHTNARVLAVLDGNAYPVVVVSTNTDGDELVTQFDTDGDDFDGDLRVANAQTGDLTRFLVIYRSGRDFGVYDDLFASEDAAIEQHGDDNDFHAIVPITIPAQAQVIDHVSESEEEDEITETVAEALPEGAVTVNGRVVKPGDKVRAYRRNYGERQVNVLKTRTTKPWKALLVQADDGTAPYWALNSNIRFY</sequence>
<accession>A0A1M5PS97</accession>
<evidence type="ECO:0000313" key="2">
    <source>
        <dbReference type="Proteomes" id="UP000189796"/>
    </source>
</evidence>
<dbReference type="EMBL" id="LT670817">
    <property type="protein sequence ID" value="SHH04456.1"/>
    <property type="molecule type" value="Genomic_DNA"/>
</dbReference>
<organism evidence="1 2">
    <name type="scientific">Bradyrhizobium erythrophlei</name>
    <dbReference type="NCBI Taxonomy" id="1437360"/>
    <lineage>
        <taxon>Bacteria</taxon>
        <taxon>Pseudomonadati</taxon>
        <taxon>Pseudomonadota</taxon>
        <taxon>Alphaproteobacteria</taxon>
        <taxon>Hyphomicrobiales</taxon>
        <taxon>Nitrobacteraceae</taxon>
        <taxon>Bradyrhizobium</taxon>
    </lineage>
</organism>
<protein>
    <submittedName>
        <fullName evidence="1">Uncharacterized protein</fullName>
    </submittedName>
</protein>
<reference evidence="1 2" key="1">
    <citation type="submission" date="2016-11" db="EMBL/GenBank/DDBJ databases">
        <authorList>
            <person name="Jaros S."/>
            <person name="Januszkiewicz K."/>
            <person name="Wedrychowicz H."/>
        </authorList>
    </citation>
    <scope>NUCLEOTIDE SEQUENCE [LARGE SCALE GENOMIC DNA]</scope>
    <source>
        <strain evidence="1 2">GAS138</strain>
    </source>
</reference>
<name>A0A1M5PS97_9BRAD</name>
<evidence type="ECO:0000313" key="1">
    <source>
        <dbReference type="EMBL" id="SHH04456.1"/>
    </source>
</evidence>
<dbReference type="Proteomes" id="UP000189796">
    <property type="component" value="Chromosome I"/>
</dbReference>
<dbReference type="AlphaFoldDB" id="A0A1M5PS97"/>
<gene>
    <name evidence="1" type="ORF">SAMN05443248_3483</name>
</gene>
<dbReference type="RefSeq" id="WP_079602471.1">
    <property type="nucleotide sequence ID" value="NZ_LT670817.1"/>
</dbReference>
<proteinExistence type="predicted"/>
<dbReference type="OrthoDB" id="9919901at2"/>